<evidence type="ECO:0008006" key="9">
    <source>
        <dbReference type="Google" id="ProtNLM"/>
    </source>
</evidence>
<dbReference type="GO" id="GO:0000103">
    <property type="term" value="P:sulfate assimilation"/>
    <property type="evidence" value="ECO:0007669"/>
    <property type="project" value="TreeGrafter"/>
</dbReference>
<dbReference type="eggNOG" id="KOG1528">
    <property type="taxonomic scope" value="Eukaryota"/>
</dbReference>
<dbReference type="PANTHER" id="PTHR43200:SF2">
    <property type="entry name" value="3'(2'),5'-BISPHOSPHATE NUCLEOTIDASE"/>
    <property type="match status" value="1"/>
</dbReference>
<dbReference type="SUPFAM" id="SSF56655">
    <property type="entry name" value="Carbohydrate phosphatase"/>
    <property type="match status" value="1"/>
</dbReference>
<gene>
    <name evidence="7" type="ORF">CHGG_08311</name>
</gene>
<protein>
    <recommendedName>
        <fullName evidence="9">3'(2'),5'-bisphosphate nucleotidase</fullName>
    </recommendedName>
</protein>
<evidence type="ECO:0000256" key="6">
    <source>
        <dbReference type="PIRSR" id="PIRSR600760-2"/>
    </source>
</evidence>
<proteinExistence type="inferred from homology"/>
<dbReference type="Gene3D" id="3.30.540.10">
    <property type="entry name" value="Fructose-1,6-Bisphosphatase, subunit A, domain 1"/>
    <property type="match status" value="1"/>
</dbReference>
<evidence type="ECO:0000256" key="3">
    <source>
        <dbReference type="ARBA" id="ARBA00022723"/>
    </source>
</evidence>
<evidence type="ECO:0000256" key="2">
    <source>
        <dbReference type="ARBA" id="ARBA00009759"/>
    </source>
</evidence>
<accession>Q2GUP3</accession>
<dbReference type="GO" id="GO:0046872">
    <property type="term" value="F:metal ion binding"/>
    <property type="evidence" value="ECO:0007669"/>
    <property type="project" value="UniProtKB-KW"/>
</dbReference>
<evidence type="ECO:0000313" key="8">
    <source>
        <dbReference type="Proteomes" id="UP000001056"/>
    </source>
</evidence>
<sequence length="418" mass="45155">MQAKVGLEQYMSSSGAPIVERGCLGWSLGELRARGPSRTSRSGTGDKCDRNQQDHLAVMDSPYRHELEVALAVAQTAARISREVLAAAQADATPGTFDLVKDDLSPVTVADFAIQALLTRTLRNAFPDDGFIGEESADELRQNPRLASLVLAIIAQCAGDTLFRDADDLCDVIDSCTTLTPGPGRIWVFDPIDGTKTFIRREQYAINIALLETGRQVLSVVACPLLSVDVTPPVTDGTVDPTGKGCVLYALRGHGAHIRPLLGDHGEAQARRLPRHADDATSTSDLRSVTCWALLDSGVDVVHKGVAELLHVPFPGNDLLGWVPRWAVLAVGAANMTVWVYKKRDRYAKIWDHAGAMLLFEEVGGLITDVHGKEIDLTAGRKLEANFGFVAAPRSLHHIVLRAVHDTLKASGKEALLQ</sequence>
<keyword evidence="4" id="KW-0378">Hydrolase</keyword>
<dbReference type="STRING" id="306901.Q2GUP3"/>
<feature type="binding site" evidence="6">
    <location>
        <position position="190"/>
    </location>
    <ligand>
        <name>Mg(2+)</name>
        <dbReference type="ChEBI" id="CHEBI:18420"/>
        <label>1</label>
        <note>catalytic</note>
    </ligand>
</feature>
<dbReference type="Pfam" id="PF00459">
    <property type="entry name" value="Inositol_P"/>
    <property type="match status" value="1"/>
</dbReference>
<dbReference type="GO" id="GO:0008441">
    <property type="term" value="F:3'(2'),5'-bisphosphate nucleotidase activity"/>
    <property type="evidence" value="ECO:0007669"/>
    <property type="project" value="TreeGrafter"/>
</dbReference>
<dbReference type="Proteomes" id="UP000001056">
    <property type="component" value="Unassembled WGS sequence"/>
</dbReference>
<comment type="similarity">
    <text evidence="2">Belongs to the inositol monophosphatase superfamily.</text>
</comment>
<keyword evidence="8" id="KW-1185">Reference proteome</keyword>
<evidence type="ECO:0000256" key="4">
    <source>
        <dbReference type="ARBA" id="ARBA00022801"/>
    </source>
</evidence>
<feature type="binding site" evidence="6">
    <location>
        <position position="134"/>
    </location>
    <ligand>
        <name>Mg(2+)</name>
        <dbReference type="ChEBI" id="CHEBI:18420"/>
        <label>1</label>
        <note>catalytic</note>
    </ligand>
</feature>
<feature type="binding site" evidence="6">
    <location>
        <position position="193"/>
    </location>
    <ligand>
        <name>Mg(2+)</name>
        <dbReference type="ChEBI" id="CHEBI:18420"/>
        <label>1</label>
        <note>catalytic</note>
    </ligand>
</feature>
<feature type="binding site" evidence="6">
    <location>
        <position position="352"/>
    </location>
    <ligand>
        <name>Mg(2+)</name>
        <dbReference type="ChEBI" id="CHEBI:18420"/>
        <label>1</label>
        <note>catalytic</note>
    </ligand>
</feature>
<dbReference type="GeneID" id="4394155"/>
<dbReference type="PANTHER" id="PTHR43200">
    <property type="entry name" value="PHOSPHATASE"/>
    <property type="match status" value="1"/>
</dbReference>
<keyword evidence="5 6" id="KW-0460">Magnesium</keyword>
<dbReference type="EMBL" id="CH408033">
    <property type="protein sequence ID" value="EAQ87058.1"/>
    <property type="molecule type" value="Genomic_DNA"/>
</dbReference>
<feature type="binding site" evidence="6">
    <location>
        <position position="192"/>
    </location>
    <ligand>
        <name>Mg(2+)</name>
        <dbReference type="ChEBI" id="CHEBI:18420"/>
        <label>1</label>
        <note>catalytic</note>
    </ligand>
</feature>
<reference evidence="8" key="1">
    <citation type="journal article" date="2015" name="Genome Announc.">
        <title>Draft genome sequence of the cellulolytic fungus Chaetomium globosum.</title>
        <authorList>
            <person name="Cuomo C.A."/>
            <person name="Untereiner W.A."/>
            <person name="Ma L.-J."/>
            <person name="Grabherr M."/>
            <person name="Birren B.W."/>
        </authorList>
    </citation>
    <scope>NUCLEOTIDE SEQUENCE [LARGE SCALE GENOMIC DNA]</scope>
    <source>
        <strain evidence="8">ATCC 6205 / CBS 148.51 / DSM 1962 / NBRC 6347 / NRRL 1970</strain>
    </source>
</reference>
<dbReference type="HOGENOM" id="CLU_033446_1_0_1"/>
<dbReference type="InterPro" id="IPR000760">
    <property type="entry name" value="Inositol_monophosphatase-like"/>
</dbReference>
<evidence type="ECO:0000256" key="1">
    <source>
        <dbReference type="ARBA" id="ARBA00001946"/>
    </source>
</evidence>
<dbReference type="Gene3D" id="3.40.190.80">
    <property type="match status" value="1"/>
</dbReference>
<comment type="cofactor">
    <cofactor evidence="1 6">
        <name>Mg(2+)</name>
        <dbReference type="ChEBI" id="CHEBI:18420"/>
    </cofactor>
</comment>
<evidence type="ECO:0000313" key="7">
    <source>
        <dbReference type="EMBL" id="EAQ87058.1"/>
    </source>
</evidence>
<dbReference type="CDD" id="cd01517">
    <property type="entry name" value="PAP_phosphatase"/>
    <property type="match status" value="1"/>
</dbReference>
<name>Q2GUP3_CHAGB</name>
<dbReference type="InParanoid" id="Q2GUP3"/>
<organism evidence="7 8">
    <name type="scientific">Chaetomium globosum (strain ATCC 6205 / CBS 148.51 / DSM 1962 / NBRC 6347 / NRRL 1970)</name>
    <name type="common">Soil fungus</name>
    <dbReference type="NCBI Taxonomy" id="306901"/>
    <lineage>
        <taxon>Eukaryota</taxon>
        <taxon>Fungi</taxon>
        <taxon>Dikarya</taxon>
        <taxon>Ascomycota</taxon>
        <taxon>Pezizomycotina</taxon>
        <taxon>Sordariomycetes</taxon>
        <taxon>Sordariomycetidae</taxon>
        <taxon>Sordariales</taxon>
        <taxon>Chaetomiaceae</taxon>
        <taxon>Chaetomium</taxon>
    </lineage>
</organism>
<dbReference type="VEuPathDB" id="FungiDB:CHGG_08311"/>
<dbReference type="OMA" id="EGCIFFA"/>
<dbReference type="OrthoDB" id="411145at2759"/>
<dbReference type="PRINTS" id="PR00377">
    <property type="entry name" value="IMPHPHTASES"/>
</dbReference>
<dbReference type="RefSeq" id="XP_001225967.1">
    <property type="nucleotide sequence ID" value="XM_001225966.1"/>
</dbReference>
<dbReference type="AlphaFoldDB" id="Q2GUP3"/>
<evidence type="ECO:0000256" key="5">
    <source>
        <dbReference type="ARBA" id="ARBA00022842"/>
    </source>
</evidence>
<keyword evidence="3 6" id="KW-0479">Metal-binding</keyword>
<dbReference type="InterPro" id="IPR051090">
    <property type="entry name" value="Inositol_monoP_superfamily"/>
</dbReference>